<comment type="caution">
    <text evidence="3">The sequence shown here is derived from an EMBL/GenBank/DDBJ whole genome shotgun (WGS) entry which is preliminary data.</text>
</comment>
<dbReference type="GO" id="GO:0046872">
    <property type="term" value="F:metal ion binding"/>
    <property type="evidence" value="ECO:0007669"/>
    <property type="project" value="UniProtKB-KW"/>
</dbReference>
<reference evidence="3" key="1">
    <citation type="journal article" date="2014" name="Front. Microbiol.">
        <title>High frequency of phylogenetically diverse reductive dehalogenase-homologous genes in deep subseafloor sedimentary metagenomes.</title>
        <authorList>
            <person name="Kawai M."/>
            <person name="Futagami T."/>
            <person name="Toyoda A."/>
            <person name="Takaki Y."/>
            <person name="Nishi S."/>
            <person name="Hori S."/>
            <person name="Arai W."/>
            <person name="Tsubouchi T."/>
            <person name="Morono Y."/>
            <person name="Uchiyama I."/>
            <person name="Ito T."/>
            <person name="Fujiyama A."/>
            <person name="Inagaki F."/>
            <person name="Takami H."/>
        </authorList>
    </citation>
    <scope>NUCLEOTIDE SEQUENCE</scope>
    <source>
        <strain evidence="3">Expedition CK06-06</strain>
    </source>
</reference>
<dbReference type="GO" id="GO:0016787">
    <property type="term" value="F:hydrolase activity"/>
    <property type="evidence" value="ECO:0007669"/>
    <property type="project" value="UniProtKB-KW"/>
</dbReference>
<keyword evidence="2" id="KW-0378">Hydrolase</keyword>
<dbReference type="PANTHER" id="PTHR43808">
    <property type="entry name" value="ACETYLORNITHINE DEACETYLASE"/>
    <property type="match status" value="1"/>
</dbReference>
<sequence>MGEELILNEIENNREEYIEFLKELIQTESVNPPGNEKNVALKIEKYLKHAEINCEVFPFGDNRANLMATLNDNFDGKNLLYNGHMDVVPPGSEEEWKYPPFSATVKRKRIYGRGATDMKGGLAAIVIALKILKRLDLELSGNLILNAVADEETGGFLGTKWLVENKLTTIKCDFVIVGEPTGINPLGKASIVGEKARIEIKIVTNGISSHAAIPFAGKNAIYMMSEIIQ</sequence>
<dbReference type="Pfam" id="PF01546">
    <property type="entry name" value="Peptidase_M20"/>
    <property type="match status" value="1"/>
</dbReference>
<gene>
    <name evidence="3" type="ORF">S12H4_10130</name>
</gene>
<evidence type="ECO:0000313" key="3">
    <source>
        <dbReference type="EMBL" id="GAI61315.1"/>
    </source>
</evidence>
<dbReference type="EMBL" id="BARW01004265">
    <property type="protein sequence ID" value="GAI61315.1"/>
    <property type="molecule type" value="Genomic_DNA"/>
</dbReference>
<evidence type="ECO:0000256" key="2">
    <source>
        <dbReference type="ARBA" id="ARBA00022801"/>
    </source>
</evidence>
<name>X1RDT6_9ZZZZ</name>
<evidence type="ECO:0000256" key="1">
    <source>
        <dbReference type="ARBA" id="ARBA00022723"/>
    </source>
</evidence>
<proteinExistence type="predicted"/>
<dbReference type="SUPFAM" id="SSF55031">
    <property type="entry name" value="Bacterial exopeptidase dimerisation domain"/>
    <property type="match status" value="1"/>
</dbReference>
<dbReference type="Gene3D" id="3.40.630.10">
    <property type="entry name" value="Zn peptidases"/>
    <property type="match status" value="1"/>
</dbReference>
<dbReference type="InterPro" id="IPR036264">
    <property type="entry name" value="Bact_exopeptidase_dim_dom"/>
</dbReference>
<protein>
    <submittedName>
        <fullName evidence="3">Uncharacterized protein</fullName>
    </submittedName>
</protein>
<dbReference type="SUPFAM" id="SSF53187">
    <property type="entry name" value="Zn-dependent exopeptidases"/>
    <property type="match status" value="1"/>
</dbReference>
<dbReference type="InterPro" id="IPR002933">
    <property type="entry name" value="Peptidase_M20"/>
</dbReference>
<keyword evidence="1" id="KW-0479">Metal-binding</keyword>
<feature type="non-terminal residue" evidence="3">
    <location>
        <position position="229"/>
    </location>
</feature>
<dbReference type="InterPro" id="IPR050072">
    <property type="entry name" value="Peptidase_M20A"/>
</dbReference>
<dbReference type="AlphaFoldDB" id="X1RDT6"/>
<accession>X1RDT6</accession>
<dbReference type="PANTHER" id="PTHR43808:SF32">
    <property type="entry name" value="ARGE_DAPE-RELATED DEACYLASE"/>
    <property type="match status" value="1"/>
</dbReference>
<organism evidence="3">
    <name type="scientific">marine sediment metagenome</name>
    <dbReference type="NCBI Taxonomy" id="412755"/>
    <lineage>
        <taxon>unclassified sequences</taxon>
        <taxon>metagenomes</taxon>
        <taxon>ecological metagenomes</taxon>
    </lineage>
</organism>